<evidence type="ECO:0008006" key="3">
    <source>
        <dbReference type="Google" id="ProtNLM"/>
    </source>
</evidence>
<dbReference type="EMBL" id="HBGS01009152">
    <property type="protein sequence ID" value="CAD9383308.1"/>
    <property type="molecule type" value="Transcribed_RNA"/>
</dbReference>
<sequence length="116" mass="12548">MKFSSTLLVLASLLCSAVAFTPSTKAKSSMMKMTAENEDVSRRSAFAALSLLGVTTLAAEPSKAVKFEPTMSFGRLPVPVYGAADGMKVGNSYEGIKPKETETFVYLPWFKPKTKK</sequence>
<feature type="signal peptide" evidence="1">
    <location>
        <begin position="1"/>
        <end position="19"/>
    </location>
</feature>
<evidence type="ECO:0000313" key="2">
    <source>
        <dbReference type="EMBL" id="CAD9383308.1"/>
    </source>
</evidence>
<feature type="chain" id="PRO_5030967895" description="PS II complex 12 kDa extrinsic protein" evidence="1">
    <location>
        <begin position="20"/>
        <end position="116"/>
    </location>
</feature>
<name>A0A7S2FA74_9STRA</name>
<accession>A0A7S2FA74</accession>
<reference evidence="2" key="1">
    <citation type="submission" date="2021-01" db="EMBL/GenBank/DDBJ databases">
        <authorList>
            <person name="Corre E."/>
            <person name="Pelletier E."/>
            <person name="Niang G."/>
            <person name="Scheremetjew M."/>
            <person name="Finn R."/>
            <person name="Kale V."/>
            <person name="Holt S."/>
            <person name="Cochrane G."/>
            <person name="Meng A."/>
            <person name="Brown T."/>
            <person name="Cohen L."/>
        </authorList>
    </citation>
    <scope>NUCLEOTIDE SEQUENCE</scope>
    <source>
        <strain evidence="2">CCMP1381</strain>
    </source>
</reference>
<gene>
    <name evidence="2" type="ORF">DSPE1174_LOCUS4819</name>
</gene>
<protein>
    <recommendedName>
        <fullName evidence="3">PS II complex 12 kDa extrinsic protein</fullName>
    </recommendedName>
</protein>
<evidence type="ECO:0000256" key="1">
    <source>
        <dbReference type="SAM" id="SignalP"/>
    </source>
</evidence>
<proteinExistence type="predicted"/>
<keyword evidence="1" id="KW-0732">Signal</keyword>
<organism evidence="2">
    <name type="scientific">Octactis speculum</name>
    <dbReference type="NCBI Taxonomy" id="3111310"/>
    <lineage>
        <taxon>Eukaryota</taxon>
        <taxon>Sar</taxon>
        <taxon>Stramenopiles</taxon>
        <taxon>Ochrophyta</taxon>
        <taxon>Dictyochophyceae</taxon>
        <taxon>Dictyochales</taxon>
        <taxon>Dictyochaceae</taxon>
        <taxon>Octactis</taxon>
    </lineage>
</organism>
<dbReference type="AlphaFoldDB" id="A0A7S2FA74"/>